<dbReference type="InterPro" id="IPR036116">
    <property type="entry name" value="FN3_sf"/>
</dbReference>
<evidence type="ECO:0000256" key="5">
    <source>
        <dbReference type="ARBA" id="ARBA00022989"/>
    </source>
</evidence>
<keyword evidence="2" id="KW-0812">Transmembrane</keyword>
<dbReference type="InterPro" id="IPR013783">
    <property type="entry name" value="Ig-like_fold"/>
</dbReference>
<dbReference type="Proteomes" id="UP001054945">
    <property type="component" value="Unassembled WGS sequence"/>
</dbReference>
<proteinExistence type="predicted"/>
<dbReference type="GO" id="GO:0007155">
    <property type="term" value="P:cell adhesion"/>
    <property type="evidence" value="ECO:0007669"/>
    <property type="project" value="UniProtKB-KW"/>
</dbReference>
<dbReference type="AlphaFoldDB" id="A0AAV4PH81"/>
<evidence type="ECO:0000313" key="10">
    <source>
        <dbReference type="EMBL" id="GIX95753.1"/>
    </source>
</evidence>
<reference evidence="10 11" key="1">
    <citation type="submission" date="2021-06" db="EMBL/GenBank/DDBJ databases">
        <title>Caerostris extrusa draft genome.</title>
        <authorList>
            <person name="Kono N."/>
            <person name="Arakawa K."/>
        </authorList>
    </citation>
    <scope>NUCLEOTIDE SEQUENCE [LARGE SCALE GENOMIC DNA]</scope>
</reference>
<comment type="caution">
    <text evidence="10">The sequence shown here is derived from an EMBL/GenBank/DDBJ whole genome shotgun (WGS) entry which is preliminary data.</text>
</comment>
<gene>
    <name evidence="10" type="primary">Dscam2_32</name>
    <name evidence="10" type="ORF">CEXT_448061</name>
</gene>
<evidence type="ECO:0000256" key="7">
    <source>
        <dbReference type="ARBA" id="ARBA00023157"/>
    </source>
</evidence>
<dbReference type="InterPro" id="IPR056754">
    <property type="entry name" value="DSCAM/DSCAML_C"/>
</dbReference>
<keyword evidence="4" id="KW-0130">Cell adhesion</keyword>
<dbReference type="SUPFAM" id="SSF49265">
    <property type="entry name" value="Fibronectin type III"/>
    <property type="match status" value="1"/>
</dbReference>
<dbReference type="GO" id="GO:0016020">
    <property type="term" value="C:membrane"/>
    <property type="evidence" value="ECO:0007669"/>
    <property type="project" value="UniProtKB-SubCell"/>
</dbReference>
<dbReference type="EMBL" id="BPLR01004559">
    <property type="protein sequence ID" value="GIX95753.1"/>
    <property type="molecule type" value="Genomic_DNA"/>
</dbReference>
<feature type="domain" description="DSCAM/DSCAML C-terminal" evidence="9">
    <location>
        <begin position="12"/>
        <end position="50"/>
    </location>
</feature>
<keyword evidence="6" id="KW-0472">Membrane</keyword>
<dbReference type="Gene3D" id="2.60.40.10">
    <property type="entry name" value="Immunoglobulins"/>
    <property type="match status" value="1"/>
</dbReference>
<evidence type="ECO:0000256" key="8">
    <source>
        <dbReference type="ARBA" id="ARBA00023319"/>
    </source>
</evidence>
<evidence type="ECO:0000256" key="2">
    <source>
        <dbReference type="ARBA" id="ARBA00022692"/>
    </source>
</evidence>
<evidence type="ECO:0000256" key="4">
    <source>
        <dbReference type="ARBA" id="ARBA00022889"/>
    </source>
</evidence>
<evidence type="ECO:0000259" key="9">
    <source>
        <dbReference type="Pfam" id="PF25059"/>
    </source>
</evidence>
<evidence type="ECO:0000256" key="6">
    <source>
        <dbReference type="ARBA" id="ARBA00023136"/>
    </source>
</evidence>
<dbReference type="Pfam" id="PF25059">
    <property type="entry name" value="FN3_DSCAM-DSCAML_C"/>
    <property type="match status" value="1"/>
</dbReference>
<keyword evidence="8" id="KW-0393">Immunoglobulin domain</keyword>
<keyword evidence="7" id="KW-1015">Disulfide bond</keyword>
<sequence length="207" mass="22880">MSPQESAFVRSNGTSVTLNLGAWQSGGCPIRHFAVQYRPKYQNQWTAVPDKLDMPRGDVRGAAPLSGQGVRRHGDGPQRGRTDAGEYFFKTLHASQAGTFLFFVVVSPLDGLSWSPIVPGIWQKGDRSAVLQELRPRHTCGGVVSGSGHRHLHRGRLSPEALLDRRALEGASEKRKYDISEIETTSIKHEKSKKRFSKSQCESDIGK</sequence>
<keyword evidence="11" id="KW-1185">Reference proteome</keyword>
<evidence type="ECO:0000313" key="11">
    <source>
        <dbReference type="Proteomes" id="UP001054945"/>
    </source>
</evidence>
<keyword evidence="3" id="KW-0732">Signal</keyword>
<comment type="subcellular location">
    <subcellularLocation>
        <location evidence="1">Membrane</location>
        <topology evidence="1">Single-pass membrane protein</topology>
    </subcellularLocation>
</comment>
<evidence type="ECO:0000256" key="1">
    <source>
        <dbReference type="ARBA" id="ARBA00004167"/>
    </source>
</evidence>
<accession>A0AAV4PH81</accession>
<protein>
    <submittedName>
        <fullName evidence="10">Down syndrome cell adhesion molecule-like protein Dscam2</fullName>
    </submittedName>
</protein>
<name>A0AAV4PH81_CAEEX</name>
<keyword evidence="5" id="KW-1133">Transmembrane helix</keyword>
<organism evidence="10 11">
    <name type="scientific">Caerostris extrusa</name>
    <name type="common">Bark spider</name>
    <name type="synonym">Caerostris bankana</name>
    <dbReference type="NCBI Taxonomy" id="172846"/>
    <lineage>
        <taxon>Eukaryota</taxon>
        <taxon>Metazoa</taxon>
        <taxon>Ecdysozoa</taxon>
        <taxon>Arthropoda</taxon>
        <taxon>Chelicerata</taxon>
        <taxon>Arachnida</taxon>
        <taxon>Araneae</taxon>
        <taxon>Araneomorphae</taxon>
        <taxon>Entelegynae</taxon>
        <taxon>Araneoidea</taxon>
        <taxon>Araneidae</taxon>
        <taxon>Caerostris</taxon>
    </lineage>
</organism>
<evidence type="ECO:0000256" key="3">
    <source>
        <dbReference type="ARBA" id="ARBA00022729"/>
    </source>
</evidence>